<accession>A0ABS6MEC6</accession>
<dbReference type="PANTHER" id="PTHR43022">
    <property type="entry name" value="PROTEIN SMF"/>
    <property type="match status" value="1"/>
</dbReference>
<dbReference type="InterPro" id="IPR003488">
    <property type="entry name" value="DprA"/>
</dbReference>
<sequence length="324" mass="35069">MNIIDALVLKSLEGVGDSSITKILEFTSQQCINSLEELAHFGVESIPLRRVPSSLREFIKTGEFKDVRLKTENELKAWADQEIFAIHRNSVQYPKQLLDLVDPPPFLFCKGNLDLLSDTRAIAVVGTRNNTSKGALIAAKTVEAFHTHKFLIVSGLALGIDAIAHKAALECGAPTIAVLVDVIKISPTTNKGLAEEILQKGGLLISENKPSMPIVAALFAKRDRIQAGLSTAVFAIETSKDGGTMHAVRAARKMGRPVFVPDAIAAKYNDLTLDAIRGTQYLVESGEARPYTSQLYEGMAEELEGISQRLKSMATNEAQGGSLL</sequence>
<reference evidence="3 4" key="1">
    <citation type="submission" date="2021-06" db="EMBL/GenBank/DDBJ databases">
        <title>Bacterium isolated from marine sediment.</title>
        <authorList>
            <person name="Zhu K.-L."/>
            <person name="Du Z.-J."/>
            <person name="Liang Q.-Y."/>
        </authorList>
    </citation>
    <scope>NUCLEOTIDE SEQUENCE [LARGE SCALE GENOMIC DNA]</scope>
    <source>
        <strain evidence="3 4">A346</strain>
    </source>
</reference>
<evidence type="ECO:0000256" key="1">
    <source>
        <dbReference type="ARBA" id="ARBA00006525"/>
    </source>
</evidence>
<dbReference type="Pfam" id="PF02481">
    <property type="entry name" value="DNA_processg_A"/>
    <property type="match status" value="1"/>
</dbReference>
<dbReference type="PANTHER" id="PTHR43022:SF1">
    <property type="entry name" value="PROTEIN SMF"/>
    <property type="match status" value="1"/>
</dbReference>
<keyword evidence="4" id="KW-1185">Reference proteome</keyword>
<evidence type="ECO:0000313" key="4">
    <source>
        <dbReference type="Proteomes" id="UP000755551"/>
    </source>
</evidence>
<name>A0ABS6MEC6_9GAMM</name>
<organism evidence="3 4">
    <name type="scientific">Marinobacterium weihaiense</name>
    <dbReference type="NCBI Taxonomy" id="2851016"/>
    <lineage>
        <taxon>Bacteria</taxon>
        <taxon>Pseudomonadati</taxon>
        <taxon>Pseudomonadota</taxon>
        <taxon>Gammaproteobacteria</taxon>
        <taxon>Oceanospirillales</taxon>
        <taxon>Oceanospirillaceae</taxon>
        <taxon>Marinobacterium</taxon>
    </lineage>
</organism>
<proteinExistence type="inferred from homology"/>
<dbReference type="InterPro" id="IPR057666">
    <property type="entry name" value="DrpA_SLOG"/>
</dbReference>
<dbReference type="EMBL" id="JAHQZT010000017">
    <property type="protein sequence ID" value="MBV0934181.1"/>
    <property type="molecule type" value="Genomic_DNA"/>
</dbReference>
<dbReference type="RefSeq" id="WP_217335588.1">
    <property type="nucleotide sequence ID" value="NZ_JAHQZT010000017.1"/>
</dbReference>
<comment type="caution">
    <text evidence="3">The sequence shown here is derived from an EMBL/GenBank/DDBJ whole genome shotgun (WGS) entry which is preliminary data.</text>
</comment>
<evidence type="ECO:0000313" key="3">
    <source>
        <dbReference type="EMBL" id="MBV0934181.1"/>
    </source>
</evidence>
<evidence type="ECO:0000259" key="2">
    <source>
        <dbReference type="Pfam" id="PF02481"/>
    </source>
</evidence>
<protein>
    <submittedName>
        <fullName evidence="3">DNA-protecting protein DprA</fullName>
    </submittedName>
</protein>
<feature type="domain" description="Smf/DprA SLOG" evidence="2">
    <location>
        <begin position="87"/>
        <end position="292"/>
    </location>
</feature>
<comment type="similarity">
    <text evidence="1">Belongs to the DprA/Smf family.</text>
</comment>
<gene>
    <name evidence="3" type="ORF">KTN04_12610</name>
</gene>
<dbReference type="Proteomes" id="UP000755551">
    <property type="component" value="Unassembled WGS sequence"/>
</dbReference>